<dbReference type="InterPro" id="IPR006171">
    <property type="entry name" value="TOPRIM_dom"/>
</dbReference>
<dbReference type="CDD" id="cd01029">
    <property type="entry name" value="TOPRIM_primases"/>
    <property type="match status" value="1"/>
</dbReference>
<dbReference type="Gene3D" id="3.90.580.10">
    <property type="entry name" value="Zinc finger, CHC2-type domain"/>
    <property type="match status" value="1"/>
</dbReference>
<keyword evidence="2" id="KW-0639">Primosome</keyword>
<dbReference type="GO" id="GO:0004386">
    <property type="term" value="F:helicase activity"/>
    <property type="evidence" value="ECO:0007669"/>
    <property type="project" value="InterPro"/>
</dbReference>
<dbReference type="InterPro" id="IPR036977">
    <property type="entry name" value="DNA_primase_Znf_CHC2"/>
</dbReference>
<evidence type="ECO:0000259" key="7">
    <source>
        <dbReference type="SMART" id="SM00778"/>
    </source>
</evidence>
<keyword evidence="5" id="KW-0235">DNA replication</keyword>
<dbReference type="GO" id="GO:1990077">
    <property type="term" value="C:primosome complex"/>
    <property type="evidence" value="ECO:0007669"/>
    <property type="project" value="UniProtKB-KW"/>
</dbReference>
<gene>
    <name evidence="8" type="ORF">mvi_63010</name>
</gene>
<dbReference type="EMBL" id="AP024147">
    <property type="protein sequence ID" value="BCM87840.1"/>
    <property type="molecule type" value="Genomic_DNA"/>
</dbReference>
<dbReference type="RefSeq" id="WP_207183852.1">
    <property type="nucleotide sequence ID" value="NZ_AP024147.1"/>
</dbReference>
<protein>
    <submittedName>
        <fullName evidence="8">DNA primase</fullName>
    </submittedName>
</protein>
<dbReference type="InterPro" id="IPR055570">
    <property type="entry name" value="DUF7146"/>
</dbReference>
<evidence type="ECO:0000256" key="2">
    <source>
        <dbReference type="ARBA" id="ARBA00022515"/>
    </source>
</evidence>
<dbReference type="GO" id="GO:0008270">
    <property type="term" value="F:zinc ion binding"/>
    <property type="evidence" value="ECO:0007669"/>
    <property type="project" value="InterPro"/>
</dbReference>
<dbReference type="GO" id="GO:0003677">
    <property type="term" value="F:DNA binding"/>
    <property type="evidence" value="ECO:0007669"/>
    <property type="project" value="InterPro"/>
</dbReference>
<keyword evidence="6" id="KW-0804">Transcription</keyword>
<dbReference type="KEGG" id="mind:mvi_63010"/>
<dbReference type="GO" id="GO:0000428">
    <property type="term" value="C:DNA-directed RNA polymerase complex"/>
    <property type="evidence" value="ECO:0007669"/>
    <property type="project" value="UniProtKB-KW"/>
</dbReference>
<evidence type="ECO:0000313" key="9">
    <source>
        <dbReference type="Proteomes" id="UP000663508"/>
    </source>
</evidence>
<evidence type="ECO:0000256" key="3">
    <source>
        <dbReference type="ARBA" id="ARBA00022679"/>
    </source>
</evidence>
<dbReference type="InterPro" id="IPR034154">
    <property type="entry name" value="TOPRIM_DnaG/twinkle"/>
</dbReference>
<organism evidence="8 9">
    <name type="scientific">Methylobacterium indicum</name>
    <dbReference type="NCBI Taxonomy" id="1775910"/>
    <lineage>
        <taxon>Bacteria</taxon>
        <taxon>Pseudomonadati</taxon>
        <taxon>Pseudomonadota</taxon>
        <taxon>Alphaproteobacteria</taxon>
        <taxon>Hyphomicrobiales</taxon>
        <taxon>Methylobacteriaceae</taxon>
        <taxon>Methylobacterium</taxon>
    </lineage>
</organism>
<name>A0A8H8X0H5_9HYPH</name>
<dbReference type="Proteomes" id="UP000663508">
    <property type="component" value="Plasmid pVL1_2"/>
</dbReference>
<evidence type="ECO:0000256" key="4">
    <source>
        <dbReference type="ARBA" id="ARBA00022695"/>
    </source>
</evidence>
<dbReference type="SUPFAM" id="SSF57783">
    <property type="entry name" value="Zinc beta-ribbon"/>
    <property type="match status" value="1"/>
</dbReference>
<accession>A0A8H8X0H5</accession>
<keyword evidence="3" id="KW-0808">Transferase</keyword>
<dbReference type="GO" id="GO:0016779">
    <property type="term" value="F:nucleotidyltransferase activity"/>
    <property type="evidence" value="ECO:0007669"/>
    <property type="project" value="UniProtKB-KW"/>
</dbReference>
<dbReference type="InterPro" id="IPR013237">
    <property type="entry name" value="Phage_T7_Gp4_N"/>
</dbReference>
<evidence type="ECO:0000256" key="5">
    <source>
        <dbReference type="ARBA" id="ARBA00022705"/>
    </source>
</evidence>
<keyword evidence="8" id="KW-0614">Plasmid</keyword>
<sequence>MSGLRERARGRWRTILPQFGIDHRHLSGRHGPCPFCGGEDRFRWDNREGDGTYFCSACGPGSGADMVMKHNGWDFATAAREIEKIVGSEPLERVKAKYEAPRRLLNTMWGEARPITDADAAGRFLARRLGPVRISGNLRYHPNLRYDDDEPTYHPGMLAIVHDPDGQAHTLHRTYLTPDGEKANVKAPRRVMPGSQPKGCAIRLFPHARVMAVAEGIETALAVHLMTGLPVWSLINAGNLAEFTPPDGVEQLMIYGDNDEGFAGQAAAYTLARRMVARRVGARVFLPEAVGDDFNDVWIGERVKALFDQTLA</sequence>
<dbReference type="GO" id="GO:0006269">
    <property type="term" value="P:DNA replication, synthesis of primer"/>
    <property type="evidence" value="ECO:0007669"/>
    <property type="project" value="UniProtKB-KW"/>
</dbReference>
<evidence type="ECO:0000256" key="6">
    <source>
        <dbReference type="ARBA" id="ARBA00023163"/>
    </source>
</evidence>
<dbReference type="SMART" id="SM00778">
    <property type="entry name" value="Prim_Zn_Ribbon"/>
    <property type="match status" value="1"/>
</dbReference>
<proteinExistence type="predicted"/>
<evidence type="ECO:0000313" key="8">
    <source>
        <dbReference type="EMBL" id="BCM87840.1"/>
    </source>
</evidence>
<keyword evidence="4" id="KW-0548">Nucleotidyltransferase</keyword>
<dbReference type="AlphaFoldDB" id="A0A8H8X0H5"/>
<keyword evidence="1" id="KW-0240">DNA-directed RNA polymerase</keyword>
<dbReference type="Pfam" id="PF08273">
    <property type="entry name" value="Zn_Ribbon_Prim"/>
    <property type="match status" value="1"/>
</dbReference>
<evidence type="ECO:0000256" key="1">
    <source>
        <dbReference type="ARBA" id="ARBA00022478"/>
    </source>
</evidence>
<geneLocation type="plasmid" evidence="8 9">
    <name>pVL1_2</name>
</geneLocation>
<reference evidence="8" key="1">
    <citation type="submission" date="2020-11" db="EMBL/GenBank/DDBJ databases">
        <title>Complete genome sequence of a novel pathogenic Methylobacterium strain isolated from rice in Vietnam.</title>
        <authorList>
            <person name="Lai K."/>
            <person name="Okazaki S."/>
            <person name="Higashi K."/>
            <person name="Mori H."/>
            <person name="Toyoda A."/>
            <person name="Kurokawa K."/>
        </authorList>
    </citation>
    <scope>NUCLEOTIDE SEQUENCE</scope>
    <source>
        <strain evidence="8">VL1</strain>
        <plasmid evidence="8">pVL1_2</plasmid>
    </source>
</reference>
<dbReference type="Pfam" id="PF13362">
    <property type="entry name" value="Toprim_3"/>
    <property type="match status" value="1"/>
</dbReference>
<feature type="domain" description="DNA primase/helicase Gp4 N-terminal Bacteriophage T7-like" evidence="7">
    <location>
        <begin position="28"/>
        <end position="64"/>
    </location>
</feature>
<dbReference type="Pfam" id="PF23639">
    <property type="entry name" value="DUF7146"/>
    <property type="match status" value="1"/>
</dbReference>